<dbReference type="InterPro" id="IPR025532">
    <property type="entry name" value="G6P_1-epimerase"/>
</dbReference>
<keyword evidence="4 5" id="KW-0413">Isomerase</keyword>
<evidence type="ECO:0000256" key="3">
    <source>
        <dbReference type="ARBA" id="ARBA00012083"/>
    </source>
</evidence>
<dbReference type="GO" id="GO:0005975">
    <property type="term" value="P:carbohydrate metabolic process"/>
    <property type="evidence" value="ECO:0007669"/>
    <property type="project" value="InterPro"/>
</dbReference>
<reference evidence="8" key="1">
    <citation type="journal article" date="2010" name="Science">
        <title>Signatures of adaptation to obligate biotrophy in the Hyaloperonospora arabidopsidis genome.</title>
        <authorList>
            <person name="Baxter L."/>
            <person name="Tripathy S."/>
            <person name="Ishaque N."/>
            <person name="Boot N."/>
            <person name="Cabral A."/>
            <person name="Kemen E."/>
            <person name="Thines M."/>
            <person name="Ah-Fong A."/>
            <person name="Anderson R."/>
            <person name="Badejoko W."/>
            <person name="Bittner-Eddy P."/>
            <person name="Boore J.L."/>
            <person name="Chibucos M.C."/>
            <person name="Coates M."/>
            <person name="Dehal P."/>
            <person name="Delehaunty K."/>
            <person name="Dong S."/>
            <person name="Downton P."/>
            <person name="Dumas B."/>
            <person name="Fabro G."/>
            <person name="Fronick C."/>
            <person name="Fuerstenberg S.I."/>
            <person name="Fulton L."/>
            <person name="Gaulin E."/>
            <person name="Govers F."/>
            <person name="Hughes L."/>
            <person name="Humphray S."/>
            <person name="Jiang R.H."/>
            <person name="Judelson H."/>
            <person name="Kamoun S."/>
            <person name="Kyung K."/>
            <person name="Meijer H."/>
            <person name="Minx P."/>
            <person name="Morris P."/>
            <person name="Nelson J."/>
            <person name="Phuntumart V."/>
            <person name="Qutob D."/>
            <person name="Rehmany A."/>
            <person name="Rougon-Cardoso A."/>
            <person name="Ryden P."/>
            <person name="Torto-Alalibo T."/>
            <person name="Studholme D."/>
            <person name="Wang Y."/>
            <person name="Win J."/>
            <person name="Wood J."/>
            <person name="Clifton S.W."/>
            <person name="Rogers J."/>
            <person name="Van den Ackerveken G."/>
            <person name="Jones J.D."/>
            <person name="McDowell J.M."/>
            <person name="Beynon J."/>
            <person name="Tyler B.M."/>
        </authorList>
    </citation>
    <scope>NUCLEOTIDE SEQUENCE [LARGE SCALE GENOMIC DNA]</scope>
    <source>
        <strain evidence="8">Emoy2</strain>
    </source>
</reference>
<organism evidence="7 8">
    <name type="scientific">Hyaloperonospora arabidopsidis (strain Emoy2)</name>
    <name type="common">Downy mildew agent</name>
    <name type="synonym">Peronospora arabidopsidis</name>
    <dbReference type="NCBI Taxonomy" id="559515"/>
    <lineage>
        <taxon>Eukaryota</taxon>
        <taxon>Sar</taxon>
        <taxon>Stramenopiles</taxon>
        <taxon>Oomycota</taxon>
        <taxon>Peronosporomycetes</taxon>
        <taxon>Peronosporales</taxon>
        <taxon>Peronosporaceae</taxon>
        <taxon>Hyaloperonospora</taxon>
    </lineage>
</organism>
<dbReference type="PIRSF" id="PIRSF016020">
    <property type="entry name" value="PHexose_mutarotase"/>
    <property type="match status" value="1"/>
</dbReference>
<evidence type="ECO:0000313" key="8">
    <source>
        <dbReference type="Proteomes" id="UP000011713"/>
    </source>
</evidence>
<dbReference type="EMBL" id="JH598169">
    <property type="status" value="NOT_ANNOTATED_CDS"/>
    <property type="molecule type" value="Genomic_DNA"/>
</dbReference>
<dbReference type="Gene3D" id="2.70.98.10">
    <property type="match status" value="1"/>
</dbReference>
<evidence type="ECO:0000256" key="6">
    <source>
        <dbReference type="PIRSR" id="PIRSR016020-1"/>
    </source>
</evidence>
<protein>
    <recommendedName>
        <fullName evidence="3 5">glucose-6-phosphate 1-epimerase</fullName>
        <ecNumber evidence="3 5">5.1.3.15</ecNumber>
    </recommendedName>
</protein>
<dbReference type="OMA" id="HPNDSHG"/>
<dbReference type="AlphaFoldDB" id="M4BE41"/>
<dbReference type="GO" id="GO:0030246">
    <property type="term" value="F:carbohydrate binding"/>
    <property type="evidence" value="ECO:0007669"/>
    <property type="project" value="UniProtKB-UniRule"/>
</dbReference>
<dbReference type="GO" id="GO:0047938">
    <property type="term" value="F:glucose-6-phosphate 1-epimerase activity"/>
    <property type="evidence" value="ECO:0007669"/>
    <property type="project" value="UniProtKB-UniRule"/>
</dbReference>
<dbReference type="InterPro" id="IPR014718">
    <property type="entry name" value="GH-type_carb-bd"/>
</dbReference>
<dbReference type="Pfam" id="PF01263">
    <property type="entry name" value="Aldose_epim"/>
    <property type="match status" value="1"/>
</dbReference>
<dbReference type="GO" id="GO:0005737">
    <property type="term" value="C:cytoplasm"/>
    <property type="evidence" value="ECO:0007669"/>
    <property type="project" value="TreeGrafter"/>
</dbReference>
<dbReference type="InterPro" id="IPR008183">
    <property type="entry name" value="Aldose_1/G6P_1-epimerase"/>
</dbReference>
<dbReference type="EnsemblProtists" id="HpaT804559">
    <property type="protein sequence ID" value="HpaP804559"/>
    <property type="gene ID" value="HpaG804559"/>
</dbReference>
<name>M4BE41_HYAAE</name>
<dbReference type="HOGENOM" id="CLU_048345_2_0_1"/>
<comment type="similarity">
    <text evidence="2 5">Belongs to the glucose-6-phosphate 1-epimerase family.</text>
</comment>
<evidence type="ECO:0000256" key="4">
    <source>
        <dbReference type="ARBA" id="ARBA00023235"/>
    </source>
</evidence>
<dbReference type="InterPro" id="IPR011013">
    <property type="entry name" value="Gal_mutarotase_sf_dom"/>
</dbReference>
<comment type="catalytic activity">
    <reaction evidence="1">
        <text>alpha-D-glucose 6-phosphate = beta-D-glucose 6-phosphate</text>
        <dbReference type="Rhea" id="RHEA:16249"/>
        <dbReference type="ChEBI" id="CHEBI:58225"/>
        <dbReference type="ChEBI" id="CHEBI:58247"/>
        <dbReference type="EC" id="5.1.3.15"/>
    </reaction>
</comment>
<dbReference type="eggNOG" id="KOG1594">
    <property type="taxonomic scope" value="Eukaryota"/>
</dbReference>
<dbReference type="VEuPathDB" id="FungiDB:HpaG804559"/>
<feature type="active site" evidence="6">
    <location>
        <position position="280"/>
    </location>
</feature>
<accession>M4BE41</accession>
<evidence type="ECO:0000256" key="5">
    <source>
        <dbReference type="PIRNR" id="PIRNR016020"/>
    </source>
</evidence>
<evidence type="ECO:0000313" key="7">
    <source>
        <dbReference type="EnsemblProtists" id="HpaP804559"/>
    </source>
</evidence>
<dbReference type="PANTHER" id="PTHR11122:SF13">
    <property type="entry name" value="GLUCOSE-6-PHOSPHATE 1-EPIMERASE"/>
    <property type="match status" value="1"/>
</dbReference>
<evidence type="ECO:0000256" key="1">
    <source>
        <dbReference type="ARBA" id="ARBA00001096"/>
    </source>
</evidence>
<dbReference type="EC" id="5.1.3.15" evidence="3 5"/>
<dbReference type="InParanoid" id="M4BE41"/>
<proteinExistence type="inferred from homology"/>
<evidence type="ECO:0000256" key="2">
    <source>
        <dbReference type="ARBA" id="ARBA00005866"/>
    </source>
</evidence>
<sequence>MSVTQKSVIALCHPSGSCAEINLYGATVTSFYAANEPERNVLYVSKHAVLDGSKPIRGGIPLVFPVFGAAKGLPDHGFARNFKWKATQVEQSGRKEDEHPSTATFVLENSDEIKAMYPYDVTLVYEVKLFANELITALSVQNKSEQEVTFHALLHTYLSVDDVREGRVRVEGLKGLRYLDKVLAEDGDKTEQTDALTVEQETDRIYINAPSSVVVRMQRLDDKKQQVVTIDKEACLKSSSTSDDPVSQNVDVVVWNPWIDKAKSMSDFGDDEYLTMLCVEPGRVSEQQKLPGGHTYMLQQNIRLSAL</sequence>
<dbReference type="CDD" id="cd09020">
    <property type="entry name" value="D-hex-6-P-epi_like"/>
    <property type="match status" value="1"/>
</dbReference>
<dbReference type="PANTHER" id="PTHR11122">
    <property type="entry name" value="APOSPORY-ASSOCIATED PROTEIN C-RELATED"/>
    <property type="match status" value="1"/>
</dbReference>
<dbReference type="Proteomes" id="UP000011713">
    <property type="component" value="Unassembled WGS sequence"/>
</dbReference>
<dbReference type="STRING" id="559515.M4BE41"/>
<keyword evidence="8" id="KW-1185">Reference proteome</keyword>
<reference evidence="7" key="2">
    <citation type="submission" date="2015-06" db="UniProtKB">
        <authorList>
            <consortium name="EnsemblProtists"/>
        </authorList>
    </citation>
    <scope>IDENTIFICATION</scope>
    <source>
        <strain evidence="7">Emoy2</strain>
    </source>
</reference>
<dbReference type="SUPFAM" id="SSF74650">
    <property type="entry name" value="Galactose mutarotase-like"/>
    <property type="match status" value="1"/>
</dbReference>
<feature type="active site" evidence="6">
    <location>
        <position position="155"/>
    </location>
</feature>